<gene>
    <name evidence="7" type="ORF">ABT272_40825</name>
</gene>
<sequence length="362" mass="38954">MVTGGAGFVGSHLCERLLSRGDDVVCVDDLSTGRAGNVAHLLDHPGFRFVHQDVTEGLEVSGPVDAVYHLASPASPRDYLRLPVETLLVGSYGTRNALELARRHGAAFLLTSTSEVYGDPQVHPQPESYWGNVNPVGPRSVYDEAKRFGEALTMAYRRTRGVRTTIVRIFNTYGPRMRADDGRAVPAFVTQSLAGLPLTVTGDGSQTRSLCYVDDLVTGLVRALEAGVPGPVNLGNPEEVTMRRLALTIREICGSSSEVTFVPRPQDDPMLRRPDISAARRELGWAPGTALADGLARTVAWFREACSPGALSLPELVHSRPVPAPPTRRRRPASSGPTAGPDSPRKGDTLHDPAGTLRRQTA</sequence>
<reference evidence="7 8" key="1">
    <citation type="submission" date="2024-06" db="EMBL/GenBank/DDBJ databases">
        <title>The Natural Products Discovery Center: Release of the First 8490 Sequenced Strains for Exploring Actinobacteria Biosynthetic Diversity.</title>
        <authorList>
            <person name="Kalkreuter E."/>
            <person name="Kautsar S.A."/>
            <person name="Yang D."/>
            <person name="Bader C.D."/>
            <person name="Teijaro C.N."/>
            <person name="Fluegel L."/>
            <person name="Davis C.M."/>
            <person name="Simpson J.R."/>
            <person name="Lauterbach L."/>
            <person name="Steele A.D."/>
            <person name="Gui C."/>
            <person name="Meng S."/>
            <person name="Li G."/>
            <person name="Viehrig K."/>
            <person name="Ye F."/>
            <person name="Su P."/>
            <person name="Kiefer A.F."/>
            <person name="Nichols A."/>
            <person name="Cepeda A.J."/>
            <person name="Yan W."/>
            <person name="Fan B."/>
            <person name="Jiang Y."/>
            <person name="Adhikari A."/>
            <person name="Zheng C.-J."/>
            <person name="Schuster L."/>
            <person name="Cowan T.M."/>
            <person name="Smanski M.J."/>
            <person name="Chevrette M.G."/>
            <person name="De Carvalho L.P.S."/>
            <person name="Shen B."/>
        </authorList>
    </citation>
    <scope>NUCLEOTIDE SEQUENCE [LARGE SCALE GENOMIC DNA]</scope>
    <source>
        <strain evidence="7 8">NPDC001166</strain>
    </source>
</reference>
<dbReference type="InterPro" id="IPR036291">
    <property type="entry name" value="NAD(P)-bd_dom_sf"/>
</dbReference>
<proteinExistence type="predicted"/>
<comment type="caution">
    <text evidence="7">The sequence shown here is derived from an EMBL/GenBank/DDBJ whole genome shotgun (WGS) entry which is preliminary data.</text>
</comment>
<evidence type="ECO:0000256" key="5">
    <source>
        <dbReference type="SAM" id="MobiDB-lite"/>
    </source>
</evidence>
<dbReference type="InterPro" id="IPR001509">
    <property type="entry name" value="Epimerase_deHydtase"/>
</dbReference>
<keyword evidence="2" id="KW-0210">Decarboxylase</keyword>
<evidence type="ECO:0000256" key="3">
    <source>
        <dbReference type="ARBA" id="ARBA00023027"/>
    </source>
</evidence>
<comment type="cofactor">
    <cofactor evidence="1">
        <name>NAD(+)</name>
        <dbReference type="ChEBI" id="CHEBI:57540"/>
    </cofactor>
</comment>
<protein>
    <submittedName>
        <fullName evidence="7">UDP-glucuronic acid decarboxylase family protein</fullName>
    </submittedName>
</protein>
<dbReference type="SUPFAM" id="SSF51735">
    <property type="entry name" value="NAD(P)-binding Rossmann-fold domains"/>
    <property type="match status" value="1"/>
</dbReference>
<feature type="region of interest" description="Disordered" evidence="5">
    <location>
        <begin position="316"/>
        <end position="362"/>
    </location>
</feature>
<dbReference type="PANTHER" id="PTHR43078">
    <property type="entry name" value="UDP-GLUCURONIC ACID DECARBOXYLASE-RELATED"/>
    <property type="match status" value="1"/>
</dbReference>
<dbReference type="RefSeq" id="WP_352065939.1">
    <property type="nucleotide sequence ID" value="NZ_JBEPAZ010000078.1"/>
</dbReference>
<dbReference type="Pfam" id="PF01370">
    <property type="entry name" value="Epimerase"/>
    <property type="match status" value="1"/>
</dbReference>
<feature type="domain" description="NAD-dependent epimerase/dehydratase" evidence="6">
    <location>
        <begin position="1"/>
        <end position="235"/>
    </location>
</feature>
<keyword evidence="8" id="KW-1185">Reference proteome</keyword>
<evidence type="ECO:0000313" key="7">
    <source>
        <dbReference type="EMBL" id="MER6434000.1"/>
    </source>
</evidence>
<evidence type="ECO:0000256" key="2">
    <source>
        <dbReference type="ARBA" id="ARBA00022793"/>
    </source>
</evidence>
<evidence type="ECO:0000256" key="1">
    <source>
        <dbReference type="ARBA" id="ARBA00001911"/>
    </source>
</evidence>
<dbReference type="Proteomes" id="UP001470023">
    <property type="component" value="Unassembled WGS sequence"/>
</dbReference>
<accession>A0ABV1UJZ7</accession>
<evidence type="ECO:0000313" key="8">
    <source>
        <dbReference type="Proteomes" id="UP001470023"/>
    </source>
</evidence>
<keyword evidence="3" id="KW-0520">NAD</keyword>
<dbReference type="PANTHER" id="PTHR43078:SF6">
    <property type="entry name" value="UDP-GLUCURONIC ACID DECARBOXYLASE 1"/>
    <property type="match status" value="1"/>
</dbReference>
<dbReference type="CDD" id="cd05230">
    <property type="entry name" value="UGD_SDR_e"/>
    <property type="match status" value="1"/>
</dbReference>
<dbReference type="Gene3D" id="3.40.50.720">
    <property type="entry name" value="NAD(P)-binding Rossmann-like Domain"/>
    <property type="match status" value="1"/>
</dbReference>
<evidence type="ECO:0000256" key="4">
    <source>
        <dbReference type="ARBA" id="ARBA00023239"/>
    </source>
</evidence>
<dbReference type="EMBL" id="JBEPAZ010000078">
    <property type="protein sequence ID" value="MER6434000.1"/>
    <property type="molecule type" value="Genomic_DNA"/>
</dbReference>
<name>A0ABV1UJZ7_9ACTN</name>
<dbReference type="InterPro" id="IPR044516">
    <property type="entry name" value="UXS-like"/>
</dbReference>
<organism evidence="7 8">
    <name type="scientific">Streptomyces sp. 900105245</name>
    <dbReference type="NCBI Taxonomy" id="3154379"/>
    <lineage>
        <taxon>Bacteria</taxon>
        <taxon>Bacillati</taxon>
        <taxon>Actinomycetota</taxon>
        <taxon>Actinomycetes</taxon>
        <taxon>Kitasatosporales</taxon>
        <taxon>Streptomycetaceae</taxon>
        <taxon>Streptomyces</taxon>
    </lineage>
</organism>
<keyword evidence="4" id="KW-0456">Lyase</keyword>
<evidence type="ECO:0000259" key="6">
    <source>
        <dbReference type="Pfam" id="PF01370"/>
    </source>
</evidence>